<keyword evidence="2" id="KW-1185">Reference proteome</keyword>
<dbReference type="STRING" id="610380.E2BA47"/>
<dbReference type="PANTHER" id="PTHR47326:SF1">
    <property type="entry name" value="HTH PSQ-TYPE DOMAIN-CONTAINING PROTEIN"/>
    <property type="match status" value="1"/>
</dbReference>
<evidence type="ECO:0000313" key="1">
    <source>
        <dbReference type="EMBL" id="EFN87456.1"/>
    </source>
</evidence>
<dbReference type="PANTHER" id="PTHR47326">
    <property type="entry name" value="TRANSPOSABLE ELEMENT TC3 TRANSPOSASE-LIKE PROTEIN"/>
    <property type="match status" value="1"/>
</dbReference>
<dbReference type="OMA" id="IVEKQTH"/>
<dbReference type="Proteomes" id="UP000008237">
    <property type="component" value="Unassembled WGS sequence"/>
</dbReference>
<gene>
    <name evidence="1" type="ORF">EAI_00394</name>
</gene>
<dbReference type="AlphaFoldDB" id="E2BA47"/>
<dbReference type="InParanoid" id="E2BA47"/>
<name>E2BA47_HARSA</name>
<dbReference type="GO" id="GO:0003676">
    <property type="term" value="F:nucleic acid binding"/>
    <property type="evidence" value="ECO:0007669"/>
    <property type="project" value="InterPro"/>
</dbReference>
<reference evidence="1 2" key="1">
    <citation type="journal article" date="2010" name="Science">
        <title>Genomic comparison of the ants Camponotus floridanus and Harpegnathos saltator.</title>
        <authorList>
            <person name="Bonasio R."/>
            <person name="Zhang G."/>
            <person name="Ye C."/>
            <person name="Mutti N.S."/>
            <person name="Fang X."/>
            <person name="Qin N."/>
            <person name="Donahue G."/>
            <person name="Yang P."/>
            <person name="Li Q."/>
            <person name="Li C."/>
            <person name="Zhang P."/>
            <person name="Huang Z."/>
            <person name="Berger S.L."/>
            <person name="Reinberg D."/>
            <person name="Wang J."/>
            <person name="Liebig J."/>
        </authorList>
    </citation>
    <scope>NUCLEOTIDE SEQUENCE [LARGE SCALE GENOMIC DNA]</scope>
    <source>
        <strain evidence="1 2">R22 G/1</strain>
    </source>
</reference>
<sequence length="112" mass="12961">EPHFHLDGLVNRQNCRIWGSENPRVIVEKQTHPQRVIVWCGFWVGGIIGPFFFDAAGQAITVNGARYRDMIIQFFVPKLQDMDVDDMWFQQDSATCHTARETIQLLSHESFP</sequence>
<evidence type="ECO:0008006" key="3">
    <source>
        <dbReference type="Google" id="ProtNLM"/>
    </source>
</evidence>
<proteinExistence type="predicted"/>
<protein>
    <recommendedName>
        <fullName evidence="3">Transposable element Tc3 transposase</fullName>
    </recommendedName>
</protein>
<evidence type="ECO:0000313" key="2">
    <source>
        <dbReference type="Proteomes" id="UP000008237"/>
    </source>
</evidence>
<accession>E2BA47</accession>
<dbReference type="Gene3D" id="3.30.420.10">
    <property type="entry name" value="Ribonuclease H-like superfamily/Ribonuclease H"/>
    <property type="match status" value="1"/>
</dbReference>
<feature type="non-terminal residue" evidence="1">
    <location>
        <position position="112"/>
    </location>
</feature>
<feature type="non-terminal residue" evidence="1">
    <location>
        <position position="1"/>
    </location>
</feature>
<organism evidence="2">
    <name type="scientific">Harpegnathos saltator</name>
    <name type="common">Jerdon's jumping ant</name>
    <dbReference type="NCBI Taxonomy" id="610380"/>
    <lineage>
        <taxon>Eukaryota</taxon>
        <taxon>Metazoa</taxon>
        <taxon>Ecdysozoa</taxon>
        <taxon>Arthropoda</taxon>
        <taxon>Hexapoda</taxon>
        <taxon>Insecta</taxon>
        <taxon>Pterygota</taxon>
        <taxon>Neoptera</taxon>
        <taxon>Endopterygota</taxon>
        <taxon>Hymenoptera</taxon>
        <taxon>Apocrita</taxon>
        <taxon>Aculeata</taxon>
        <taxon>Formicoidea</taxon>
        <taxon>Formicidae</taxon>
        <taxon>Ponerinae</taxon>
        <taxon>Ponerini</taxon>
        <taxon>Harpegnathos</taxon>
    </lineage>
</organism>
<dbReference type="EMBL" id="GL446664">
    <property type="protein sequence ID" value="EFN87456.1"/>
    <property type="molecule type" value="Genomic_DNA"/>
</dbReference>
<dbReference type="InterPro" id="IPR036397">
    <property type="entry name" value="RNaseH_sf"/>
</dbReference>